<dbReference type="RefSeq" id="WP_069306963.1">
    <property type="nucleotide sequence ID" value="NZ_MCRJ01000052.1"/>
</dbReference>
<dbReference type="EMBL" id="MCRJ01000052">
    <property type="protein sequence ID" value="ODN70383.1"/>
    <property type="molecule type" value="Genomic_DNA"/>
</dbReference>
<evidence type="ECO:0000313" key="3">
    <source>
        <dbReference type="Proteomes" id="UP000094622"/>
    </source>
</evidence>
<evidence type="ECO:0000256" key="1">
    <source>
        <dbReference type="SAM" id="MobiDB-lite"/>
    </source>
</evidence>
<organism evidence="2 3">
    <name type="scientific">Methylobrevis pamukkalensis</name>
    <dbReference type="NCBI Taxonomy" id="1439726"/>
    <lineage>
        <taxon>Bacteria</taxon>
        <taxon>Pseudomonadati</taxon>
        <taxon>Pseudomonadota</taxon>
        <taxon>Alphaproteobacteria</taxon>
        <taxon>Hyphomicrobiales</taxon>
        <taxon>Pleomorphomonadaceae</taxon>
        <taxon>Methylobrevis</taxon>
    </lineage>
</organism>
<proteinExistence type="predicted"/>
<comment type="caution">
    <text evidence="2">The sequence shown here is derived from an EMBL/GenBank/DDBJ whole genome shotgun (WGS) entry which is preliminary data.</text>
</comment>
<sequence>MARVLIVGNSHIAAVTKAQVRRVKAGSGADLDPIFLNLSTEAFRPALVGDRINPAIRAVFEREAGVPVVCLIGGNDHNVFGLLNHPQRFDFALPEESAVSFDPGAEVVPFELVRRAMARAMEPRLKLLELVRQLANGPSCQLESPPPVPSAAHITAHPGAFAERIPVLGVAPAGLRARLWRLHSDLFREACARLDMDYVPAPPEMLDADGCLVEKAWNDDPTHGNARYGERQLIQIAEWMRAVAPAPMAETDTGRGLGRGPDSQPATEAGGMRRASQP</sequence>
<protein>
    <recommendedName>
        <fullName evidence="4">SGNH hydrolase-type esterase domain-containing protein</fullName>
    </recommendedName>
</protein>
<feature type="region of interest" description="Disordered" evidence="1">
    <location>
        <begin position="248"/>
        <end position="278"/>
    </location>
</feature>
<keyword evidence="3" id="KW-1185">Reference proteome</keyword>
<name>A0A1E3H227_9HYPH</name>
<evidence type="ECO:0000313" key="2">
    <source>
        <dbReference type="EMBL" id="ODN70383.1"/>
    </source>
</evidence>
<dbReference type="Proteomes" id="UP000094622">
    <property type="component" value="Unassembled WGS sequence"/>
</dbReference>
<accession>A0A1E3H227</accession>
<evidence type="ECO:0008006" key="4">
    <source>
        <dbReference type="Google" id="ProtNLM"/>
    </source>
</evidence>
<dbReference type="AlphaFoldDB" id="A0A1E3H227"/>
<gene>
    <name evidence="2" type="ORF">A6302_02304</name>
</gene>
<reference evidence="2 3" key="1">
    <citation type="submission" date="2016-07" db="EMBL/GenBank/DDBJ databases">
        <title>Draft Genome Sequence of Methylobrevis pamukkalensis PK2.</title>
        <authorList>
            <person name="Vasilenko O.V."/>
            <person name="Doronina N.V."/>
            <person name="Shmareva M.N."/>
            <person name="Tarlachkov S.V."/>
            <person name="Mustakhimov I."/>
            <person name="Trotsenko Y.A."/>
        </authorList>
    </citation>
    <scope>NUCLEOTIDE SEQUENCE [LARGE SCALE GENOMIC DNA]</scope>
    <source>
        <strain evidence="2 3">PK2</strain>
    </source>
</reference>